<dbReference type="EMBL" id="KZ613942">
    <property type="protein sequence ID" value="PMD43714.1"/>
    <property type="molecule type" value="Genomic_DNA"/>
</dbReference>
<evidence type="ECO:0000256" key="2">
    <source>
        <dbReference type="PROSITE-ProRule" id="PRU00023"/>
    </source>
</evidence>
<evidence type="ECO:0000259" key="6">
    <source>
        <dbReference type="Pfam" id="PF24883"/>
    </source>
</evidence>
<feature type="coiled-coil region" evidence="3">
    <location>
        <begin position="1497"/>
        <end position="1524"/>
    </location>
</feature>
<dbReference type="PANTHER" id="PTHR10039:SF15">
    <property type="entry name" value="NACHT DOMAIN-CONTAINING PROTEIN"/>
    <property type="match status" value="1"/>
</dbReference>
<feature type="region of interest" description="Disordered" evidence="4">
    <location>
        <begin position="1"/>
        <end position="117"/>
    </location>
</feature>
<sequence length="1542" mass="171914">MPDHSSHNPFKGLSSHFGSREGKAKRLKHQKDSIAASTSASKDDFLSPPTSSRRRGNSSSRPESATDDELSSYQSSEAGSIAPPDDDAAKAEPEPGPSKAGGSFWEQAYQELSTKQETKSLMQDYNRVLAESKKEADVEDKEVDGNGDAAAAQSSGNGDGEEQHPAILSKESEMKDLVSKKLKKMQEKEWVIKWKGKEVFRVRKAVTETVKIVQKFSDLASAAASLDPLHAGLAWAGVSCLLPLLMNDTEERTKAVDGVSSTSQITARYLLIERDYRIGLLGKDDKFEGSAITLCSEILKFYAKAAVFFARNSWKKWLGNTFKIDDWTGALDAISEAEKACQAFSAVLTSSTLLQGRREISKLLAAHEKDQIHKMVAWVSATKVGQQHHQVREKLGGKYGGSGQWLLDLPTFVAWKATPHGHFWLRGAVGTGKSSLVSIVVEQFKDKTDNFAYFYCTNVLSVPDAKESPKCTVVRALAAQLVLSPDKESIAEEVKLEYEKSVSLELAGSEPGYEQSLDILSKLIASRDSTTIVIDALDECPDYLELLGGLKTLAEQNSNLKLFVSSQLVVPVSTYLELNSNTIRSDQNMEDIKSFIKGEMEKYESLRSGVLTDKLSHEILDTLSEKAGGMFKWVELCLKFLLDPSDEEDQAQIQENLDIIKKKPNQGVLRQMVEAYEKLYKKHLPSNPNKRAKAEIKAKKILAWVFASTRPLYLFEIMSLDRKDYIEKTEHQEGSEQDILKVCRTFLFVSENLKVVEMSHSSVSDYLALKFSGKLEDLLKDTKGQIDPDKLLQDSHDLSKVLVNATVAQESISYLLSTKDLKLGQDHTINPESLLSYTAEFWFQHVKVAIRLANKVTNDDQQNTLENVLKTLRDSIRALLDPQNQGAFENWLAIHDPDEVERIKGKDHTSGDPRGQQLYYAMFLGLWVVARDMIDDGWDVNIIGGYFGTCLQLASYRGNEPTVSKLLEKHASMNVEAGIFGSALQAAAAQGHTSICSLLLNNGADVNISCGLLCNPLQAALTRRSKATIELLTDRIVQVDANSGKVAKALMISRELQESSAKSQPTWISNPHCHDIVTKVSDSDKNDEWYLYNQLPLVGLCSMMKLFTNQRSVKNVDSQALEIMARIISEHGDFLARQIMLQTDFKASPLAEILTRIYEDIFKIQFHTLRRSHMVSSKRIVNIFRSLYLPRKDGASLETIMAMDERAKQIEQLVEVAELNSLMRHPLSDQLREFIEKQAEQAEQAANIANVQRSADPGTSEQFKTSSQTAQCITGNPLQTNQLTIEACELSQDESQKISEQLWAGTETGVILASKPEGQAALENVKRNVFRRMPGVLQIEPQASKAGDNTTSAQEKVDEEDDTSADNTPYKEEEVQETKSLTREDTRAPPGNADEEDDASVVKAPPREEEVQETKPLIREDAVTTQEEVDKEDDPKSEDEPKDVEVREMKSLAREDTVAAEKKVDEEDDTSAEKNPPKEAEVQEKPLTREQELSAGLAYVKEEMSQLRKEVKELRGLVQKMTKVLEHKDLLKASESDKFSDE</sequence>
<dbReference type="PROSITE" id="PS50088">
    <property type="entry name" value="ANK_REPEAT"/>
    <property type="match status" value="1"/>
</dbReference>
<feature type="compositionally biased region" description="Low complexity" evidence="4">
    <location>
        <begin position="47"/>
        <end position="63"/>
    </location>
</feature>
<evidence type="ECO:0000313" key="8">
    <source>
        <dbReference type="Proteomes" id="UP000235786"/>
    </source>
</evidence>
<dbReference type="Gene3D" id="1.25.40.20">
    <property type="entry name" value="Ankyrin repeat-containing domain"/>
    <property type="match status" value="1"/>
</dbReference>
<keyword evidence="1" id="KW-0677">Repeat</keyword>
<evidence type="ECO:0000256" key="3">
    <source>
        <dbReference type="SAM" id="Coils"/>
    </source>
</evidence>
<protein>
    <submittedName>
        <fullName evidence="7">Uncharacterized protein</fullName>
    </submittedName>
</protein>
<dbReference type="SMART" id="SM00248">
    <property type="entry name" value="ANK"/>
    <property type="match status" value="3"/>
</dbReference>
<accession>A0A2J6RYX0</accession>
<organism evidence="7 8">
    <name type="scientific">Hyaloscypha variabilis (strain UAMH 11265 / GT02V1 / F)</name>
    <name type="common">Meliniomyces variabilis</name>
    <dbReference type="NCBI Taxonomy" id="1149755"/>
    <lineage>
        <taxon>Eukaryota</taxon>
        <taxon>Fungi</taxon>
        <taxon>Dikarya</taxon>
        <taxon>Ascomycota</taxon>
        <taxon>Pezizomycotina</taxon>
        <taxon>Leotiomycetes</taxon>
        <taxon>Helotiales</taxon>
        <taxon>Hyaloscyphaceae</taxon>
        <taxon>Hyaloscypha</taxon>
        <taxon>Hyaloscypha variabilis</taxon>
    </lineage>
</organism>
<dbReference type="STRING" id="1149755.A0A2J6RYX0"/>
<feature type="domain" description="Nephrocystin 3-like N-terminal" evidence="6">
    <location>
        <begin position="401"/>
        <end position="566"/>
    </location>
</feature>
<evidence type="ECO:0000259" key="5">
    <source>
        <dbReference type="Pfam" id="PF17100"/>
    </source>
</evidence>
<proteinExistence type="predicted"/>
<keyword evidence="8" id="KW-1185">Reference proteome</keyword>
<evidence type="ECO:0000256" key="1">
    <source>
        <dbReference type="ARBA" id="ARBA00022737"/>
    </source>
</evidence>
<dbReference type="PANTHER" id="PTHR10039">
    <property type="entry name" value="AMELOGENIN"/>
    <property type="match status" value="1"/>
</dbReference>
<feature type="coiled-coil region" evidence="3">
    <location>
        <begin position="1200"/>
        <end position="1252"/>
    </location>
</feature>
<feature type="compositionally biased region" description="Basic and acidic residues" evidence="4">
    <location>
        <begin position="1405"/>
        <end position="1422"/>
    </location>
</feature>
<reference evidence="7 8" key="1">
    <citation type="submission" date="2016-04" db="EMBL/GenBank/DDBJ databases">
        <title>A degradative enzymes factory behind the ericoid mycorrhizal symbiosis.</title>
        <authorList>
            <consortium name="DOE Joint Genome Institute"/>
            <person name="Martino E."/>
            <person name="Morin E."/>
            <person name="Grelet G."/>
            <person name="Kuo A."/>
            <person name="Kohler A."/>
            <person name="Daghino S."/>
            <person name="Barry K."/>
            <person name="Choi C."/>
            <person name="Cichocki N."/>
            <person name="Clum A."/>
            <person name="Copeland A."/>
            <person name="Hainaut M."/>
            <person name="Haridas S."/>
            <person name="Labutti K."/>
            <person name="Lindquist E."/>
            <person name="Lipzen A."/>
            <person name="Khouja H.-R."/>
            <person name="Murat C."/>
            <person name="Ohm R."/>
            <person name="Olson A."/>
            <person name="Spatafora J."/>
            <person name="Veneault-Fourrey C."/>
            <person name="Henrissat B."/>
            <person name="Grigoriev I."/>
            <person name="Martin F."/>
            <person name="Perotto S."/>
        </authorList>
    </citation>
    <scope>NUCLEOTIDE SEQUENCE [LARGE SCALE GENOMIC DNA]</scope>
    <source>
        <strain evidence="7 8">F</strain>
    </source>
</reference>
<dbReference type="Pfam" id="PF12796">
    <property type="entry name" value="Ank_2"/>
    <property type="match status" value="1"/>
</dbReference>
<dbReference type="InterPro" id="IPR036770">
    <property type="entry name" value="Ankyrin_rpt-contain_sf"/>
</dbReference>
<dbReference type="InterPro" id="IPR027417">
    <property type="entry name" value="P-loop_NTPase"/>
</dbReference>
<feature type="compositionally biased region" description="Basic and acidic residues" evidence="4">
    <location>
        <begin position="1369"/>
        <end position="1387"/>
    </location>
</feature>
<dbReference type="InterPro" id="IPR031359">
    <property type="entry name" value="NACHT_N"/>
</dbReference>
<keyword evidence="2" id="KW-0040">ANK repeat</keyword>
<dbReference type="InterPro" id="IPR002110">
    <property type="entry name" value="Ankyrin_rpt"/>
</dbReference>
<feature type="domain" description="NWD NACHT-NTPase N-terminal" evidence="5">
    <location>
        <begin position="103"/>
        <end position="342"/>
    </location>
</feature>
<dbReference type="OrthoDB" id="163438at2759"/>
<dbReference type="SUPFAM" id="SSF48403">
    <property type="entry name" value="Ankyrin repeat"/>
    <property type="match status" value="1"/>
</dbReference>
<feature type="repeat" description="ANK" evidence="2">
    <location>
        <begin position="982"/>
        <end position="1011"/>
    </location>
</feature>
<dbReference type="Pfam" id="PF24883">
    <property type="entry name" value="NPHP3_N"/>
    <property type="match status" value="1"/>
</dbReference>
<dbReference type="PROSITE" id="PS50297">
    <property type="entry name" value="ANK_REP_REGION"/>
    <property type="match status" value="1"/>
</dbReference>
<feature type="compositionally biased region" description="Basic and acidic residues" evidence="4">
    <location>
        <begin position="1443"/>
        <end position="1490"/>
    </location>
</feature>
<dbReference type="Proteomes" id="UP000235786">
    <property type="component" value="Unassembled WGS sequence"/>
</dbReference>
<evidence type="ECO:0000256" key="4">
    <source>
        <dbReference type="SAM" id="MobiDB-lite"/>
    </source>
</evidence>
<gene>
    <name evidence="7" type="ORF">L207DRAFT_564340</name>
</gene>
<dbReference type="Pfam" id="PF17100">
    <property type="entry name" value="NACHT_N"/>
    <property type="match status" value="1"/>
</dbReference>
<name>A0A2J6RYX0_HYAVF</name>
<feature type="compositionally biased region" description="Acidic residues" evidence="4">
    <location>
        <begin position="1427"/>
        <end position="1442"/>
    </location>
</feature>
<dbReference type="SUPFAM" id="SSF52540">
    <property type="entry name" value="P-loop containing nucleoside triphosphate hydrolases"/>
    <property type="match status" value="1"/>
</dbReference>
<dbReference type="InterPro" id="IPR056884">
    <property type="entry name" value="NPHP3-like_N"/>
</dbReference>
<dbReference type="Gene3D" id="3.40.50.300">
    <property type="entry name" value="P-loop containing nucleotide triphosphate hydrolases"/>
    <property type="match status" value="1"/>
</dbReference>
<feature type="region of interest" description="Disordered" evidence="4">
    <location>
        <begin position="1337"/>
        <end position="1490"/>
    </location>
</feature>
<evidence type="ECO:0000313" key="7">
    <source>
        <dbReference type="EMBL" id="PMD43714.1"/>
    </source>
</evidence>
<feature type="region of interest" description="Disordered" evidence="4">
    <location>
        <begin position="132"/>
        <end position="172"/>
    </location>
</feature>
<keyword evidence="3" id="KW-0175">Coiled coil</keyword>